<dbReference type="STRING" id="1122198.SAMN02745729_10155"/>
<evidence type="ECO:0000313" key="1">
    <source>
        <dbReference type="EMBL" id="SDZ94958.1"/>
    </source>
</evidence>
<gene>
    <name evidence="1" type="ORF">SAMN02745729_10155</name>
</gene>
<dbReference type="PROSITE" id="PS51257">
    <property type="entry name" value="PROKAR_LIPOPROTEIN"/>
    <property type="match status" value="1"/>
</dbReference>
<proteinExistence type="predicted"/>
<dbReference type="Proteomes" id="UP000242469">
    <property type="component" value="Unassembled WGS sequence"/>
</dbReference>
<name>A0A1H3X8R1_9GAMM</name>
<accession>A0A1H3X8R1</accession>
<reference evidence="2" key="1">
    <citation type="submission" date="2016-10" db="EMBL/GenBank/DDBJ databases">
        <authorList>
            <person name="Varghese N."/>
            <person name="Submissions S."/>
        </authorList>
    </citation>
    <scope>NUCLEOTIDE SEQUENCE [LARGE SCALE GENOMIC DNA]</scope>
    <source>
        <strain evidence="2">DSM 11526</strain>
    </source>
</reference>
<dbReference type="EMBL" id="FNRJ01000001">
    <property type="protein sequence ID" value="SDZ94958.1"/>
    <property type="molecule type" value="Genomic_DNA"/>
</dbReference>
<keyword evidence="2" id="KW-1185">Reference proteome</keyword>
<organism evidence="1 2">
    <name type="scientific">Marinobacterium iners DSM 11526</name>
    <dbReference type="NCBI Taxonomy" id="1122198"/>
    <lineage>
        <taxon>Bacteria</taxon>
        <taxon>Pseudomonadati</taxon>
        <taxon>Pseudomonadota</taxon>
        <taxon>Gammaproteobacteria</taxon>
        <taxon>Oceanospirillales</taxon>
        <taxon>Oceanospirillaceae</taxon>
        <taxon>Marinobacterium</taxon>
    </lineage>
</organism>
<sequence length="102" mass="10691">MHARKVRNVVIIGAAVAMVGCESVKSQLADGYQLGDATRAVAYEAVRLHELGCNGGVSSARAALLDLYRVFVNPEYPPGGVCDDPLGVLVYAAGKTQAQSNE</sequence>
<evidence type="ECO:0008006" key="3">
    <source>
        <dbReference type="Google" id="ProtNLM"/>
    </source>
</evidence>
<evidence type="ECO:0000313" key="2">
    <source>
        <dbReference type="Proteomes" id="UP000242469"/>
    </source>
</evidence>
<dbReference type="RefSeq" id="WP_091821260.1">
    <property type="nucleotide sequence ID" value="NZ_FNRJ01000001.1"/>
</dbReference>
<protein>
    <recommendedName>
        <fullName evidence="3">Lipoprotein</fullName>
    </recommendedName>
</protein>
<dbReference type="AlphaFoldDB" id="A0A1H3X8R1"/>